<reference evidence="2" key="1">
    <citation type="submission" date="2019-06" db="EMBL/GenBank/DDBJ databases">
        <authorList>
            <person name="Broberg M."/>
        </authorList>
    </citation>
    <scope>NUCLEOTIDE SEQUENCE [LARGE SCALE GENOMIC DNA]</scope>
</reference>
<proteinExistence type="predicted"/>
<dbReference type="Proteomes" id="UP000775872">
    <property type="component" value="Unassembled WGS sequence"/>
</dbReference>
<sequence length="172" mass="19297">MIGREETAVRIRGALLVGTPPSSGTQVSQAFLGRGDSPYMHLTSQELWNQDEAFQYAHRAIGGAFEEWQRDDALRTDGRARRFMFQAFETGSGIDQAQLVATQTDALIGVVNGSEEPFISLDYLDSLVWANLWEGHCHRLSGFGHAPFWEAPELFEALLIRYVYSRVSLESQ</sequence>
<dbReference type="Gene3D" id="3.40.50.1820">
    <property type="entry name" value="alpha/beta hydrolase"/>
    <property type="match status" value="1"/>
</dbReference>
<accession>A0A9N9ZFC5</accession>
<dbReference type="InterPro" id="IPR029058">
    <property type="entry name" value="AB_hydrolase_fold"/>
</dbReference>
<dbReference type="AlphaFoldDB" id="A0A9N9ZFC5"/>
<comment type="caution">
    <text evidence="1">The sequence shown here is derived from an EMBL/GenBank/DDBJ whole genome shotgun (WGS) entry which is preliminary data.</text>
</comment>
<protein>
    <recommendedName>
        <fullName evidence="3">Alpha/beta hydrolase</fullName>
    </recommendedName>
</protein>
<evidence type="ECO:0000313" key="1">
    <source>
        <dbReference type="EMBL" id="CAH0054574.1"/>
    </source>
</evidence>
<dbReference type="EMBL" id="CABFOC020000050">
    <property type="protein sequence ID" value="CAH0054574.1"/>
    <property type="molecule type" value="Genomic_DNA"/>
</dbReference>
<dbReference type="OrthoDB" id="8119704at2759"/>
<keyword evidence="2" id="KW-1185">Reference proteome</keyword>
<evidence type="ECO:0000313" key="2">
    <source>
        <dbReference type="Proteomes" id="UP000775872"/>
    </source>
</evidence>
<gene>
    <name evidence="1" type="ORF">CSOL1703_00016639</name>
</gene>
<name>A0A9N9ZFC5_9HYPO</name>
<reference evidence="1 2" key="2">
    <citation type="submission" date="2021-10" db="EMBL/GenBank/DDBJ databases">
        <authorList>
            <person name="Piombo E."/>
        </authorList>
    </citation>
    <scope>NUCLEOTIDE SEQUENCE [LARGE SCALE GENOMIC DNA]</scope>
</reference>
<evidence type="ECO:0008006" key="3">
    <source>
        <dbReference type="Google" id="ProtNLM"/>
    </source>
</evidence>
<organism evidence="1 2">
    <name type="scientific">Clonostachys solani</name>
    <dbReference type="NCBI Taxonomy" id="160281"/>
    <lineage>
        <taxon>Eukaryota</taxon>
        <taxon>Fungi</taxon>
        <taxon>Dikarya</taxon>
        <taxon>Ascomycota</taxon>
        <taxon>Pezizomycotina</taxon>
        <taxon>Sordariomycetes</taxon>
        <taxon>Hypocreomycetidae</taxon>
        <taxon>Hypocreales</taxon>
        <taxon>Bionectriaceae</taxon>
        <taxon>Clonostachys</taxon>
    </lineage>
</organism>
<dbReference type="SUPFAM" id="SSF53474">
    <property type="entry name" value="alpha/beta-Hydrolases"/>
    <property type="match status" value="1"/>
</dbReference>